<sequence length="759" mass="84809">MSKMREIAWPDEFCDLKRMEEFMVCGICYEVMETSVMTPCSHNYCSVCIRKYLHYKTQCPACFQNLFEKDLYINRAMDGLVEQYTLVREKLLTLIQNRVVYNTVVQERDNTPSTPPTRPARNNQTPRTPKVSDVKSSEPKTPTIHSPVTNNSKLGHSSPSTISSPKVIPSIAKIFNTTPKRRETVTADVNVKTVQCPVCRVGIPESKVNVHLDACLKREVEEKKVQQKPKVQKRNPLPKLVLRVMKDAELKKKMKELGLPTQGDRRTLESRFHRYSVIYNAECDKLTPRPVPDLIRQCEMEEKQERKMDSFLVAAAPVQRLQVERNASDEKNEEARKAYSLANKSSFEKLIEEVRNRRNKEKEKSLDAANPTTKTSNDGNTDCPLKDSEKNAETLIPPSEVTFEDSDSDEVCPLQHYQKDEQTNFCSVNLNESNSCSSAASSPVKKSFNATSTLVTIEESVGAINTSPNPYELSTDELSGDDLSNSPVIKGKTSQPKRVQLSENFSIPESSTAASSGTGERIETNSQEAAKILCNSIIRDFSCDASDDSSNGSAGKPLIRNPDEVMSTNDGGVETDGNLVLSKTDYQLVHSSNADVKNQQPSLIHTGMTESFEDFASDILNGDTSDGFANLPVSDSTVQEHEVPGEIKLVKPDDVETGKENDAFSANENSLSSLGDDTVRRPVRKRNRPSRYAEEQSSSQNSSEKIIDYDPDEITEASDTVSDGSLKRRRGRTKNSESQNPPKRPVRRRQPILENNQNS</sequence>
<name>A0ACC2NV03_9HYME</name>
<reference evidence="1" key="1">
    <citation type="submission" date="2023-04" db="EMBL/GenBank/DDBJ databases">
        <title>A chromosome-level genome assembly of the parasitoid wasp Eretmocerus hayati.</title>
        <authorList>
            <person name="Zhong Y."/>
            <person name="Liu S."/>
            <person name="Liu Y."/>
        </authorList>
    </citation>
    <scope>NUCLEOTIDE SEQUENCE</scope>
    <source>
        <strain evidence="1">ZJU_SS_LIU_2023</strain>
    </source>
</reference>
<gene>
    <name evidence="1" type="ORF">QAD02_010427</name>
</gene>
<dbReference type="Proteomes" id="UP001239111">
    <property type="component" value="Chromosome 2"/>
</dbReference>
<organism evidence="1 2">
    <name type="scientific">Eretmocerus hayati</name>
    <dbReference type="NCBI Taxonomy" id="131215"/>
    <lineage>
        <taxon>Eukaryota</taxon>
        <taxon>Metazoa</taxon>
        <taxon>Ecdysozoa</taxon>
        <taxon>Arthropoda</taxon>
        <taxon>Hexapoda</taxon>
        <taxon>Insecta</taxon>
        <taxon>Pterygota</taxon>
        <taxon>Neoptera</taxon>
        <taxon>Endopterygota</taxon>
        <taxon>Hymenoptera</taxon>
        <taxon>Apocrita</taxon>
        <taxon>Proctotrupomorpha</taxon>
        <taxon>Chalcidoidea</taxon>
        <taxon>Aphelinidae</taxon>
        <taxon>Aphelininae</taxon>
        <taxon>Eretmocerus</taxon>
    </lineage>
</organism>
<protein>
    <submittedName>
        <fullName evidence="1">Uncharacterized protein</fullName>
    </submittedName>
</protein>
<evidence type="ECO:0000313" key="1">
    <source>
        <dbReference type="EMBL" id="KAJ8674641.1"/>
    </source>
</evidence>
<evidence type="ECO:0000313" key="2">
    <source>
        <dbReference type="Proteomes" id="UP001239111"/>
    </source>
</evidence>
<proteinExistence type="predicted"/>
<dbReference type="EMBL" id="CM056742">
    <property type="protein sequence ID" value="KAJ8674641.1"/>
    <property type="molecule type" value="Genomic_DNA"/>
</dbReference>
<accession>A0ACC2NV03</accession>
<comment type="caution">
    <text evidence="1">The sequence shown here is derived from an EMBL/GenBank/DDBJ whole genome shotgun (WGS) entry which is preliminary data.</text>
</comment>
<keyword evidence="2" id="KW-1185">Reference proteome</keyword>